<sequence>MGKKHLTEKLKAKLEKEDIKAKDNNVRFTVTHLNRKGKVIGREWYKGFIAVSDKRLVLVADGVKFLNIKKSDERFIAARFVEDNVACLEVRFIKELGSERGVVFHIYSSKVNKLLKHIEAL</sequence>
<proteinExistence type="predicted"/>
<name>A0A2G6JLD8_NEPCE</name>
<gene>
    <name evidence="1" type="ORF">CSA60_03375</name>
</gene>
<evidence type="ECO:0000313" key="2">
    <source>
        <dbReference type="Proteomes" id="UP000243469"/>
    </source>
</evidence>
<comment type="caution">
    <text evidence="1">The sequence shown here is derived from an EMBL/GenBank/DDBJ whole genome shotgun (WGS) entry which is preliminary data.</text>
</comment>
<protein>
    <submittedName>
        <fullName evidence="1">Uncharacterized protein</fullName>
    </submittedName>
</protein>
<dbReference type="Proteomes" id="UP000243469">
    <property type="component" value="Unassembled WGS sequence"/>
</dbReference>
<dbReference type="EMBL" id="PDSH01000017">
    <property type="protein sequence ID" value="PIE24261.1"/>
    <property type="molecule type" value="Genomic_DNA"/>
</dbReference>
<organism evidence="1 2">
    <name type="scientific">Neptuniibacter caesariensis</name>
    <dbReference type="NCBI Taxonomy" id="207954"/>
    <lineage>
        <taxon>Bacteria</taxon>
        <taxon>Pseudomonadati</taxon>
        <taxon>Pseudomonadota</taxon>
        <taxon>Gammaproteobacteria</taxon>
        <taxon>Oceanospirillales</taxon>
        <taxon>Oceanospirillaceae</taxon>
        <taxon>Neptuniibacter</taxon>
    </lineage>
</organism>
<accession>A0A2G6JLD8</accession>
<reference evidence="1 2" key="1">
    <citation type="submission" date="2017-10" db="EMBL/GenBank/DDBJ databases">
        <title>Novel microbial diversity and functional potential in the marine mammal oral microbiome.</title>
        <authorList>
            <person name="Dudek N.K."/>
            <person name="Sun C.L."/>
            <person name="Burstein D."/>
            <person name="Kantor R.S."/>
            <person name="Aliaga Goltsman D.S."/>
            <person name="Bik E.M."/>
            <person name="Thomas B.C."/>
            <person name="Banfield J.F."/>
            <person name="Relman D.A."/>
        </authorList>
    </citation>
    <scope>NUCLEOTIDE SEQUENCE [LARGE SCALE GENOMIC DNA]</scope>
    <source>
        <strain evidence="1">DOLJORAL78_47_21</strain>
    </source>
</reference>
<evidence type="ECO:0000313" key="1">
    <source>
        <dbReference type="EMBL" id="PIE24261.1"/>
    </source>
</evidence>
<dbReference type="AlphaFoldDB" id="A0A2G6JLD8"/>
<dbReference type="STRING" id="207954.MED92_12431"/>